<dbReference type="GO" id="GO:0006355">
    <property type="term" value="P:regulation of DNA-templated transcription"/>
    <property type="evidence" value="ECO:0007669"/>
    <property type="project" value="UniProtKB-ARBA"/>
</dbReference>
<feature type="compositionally biased region" description="Low complexity" evidence="5">
    <location>
        <begin position="758"/>
        <end position="768"/>
    </location>
</feature>
<feature type="region of interest" description="Disordered" evidence="5">
    <location>
        <begin position="803"/>
        <end position="1116"/>
    </location>
</feature>
<evidence type="ECO:0000256" key="4">
    <source>
        <dbReference type="ARBA" id="ARBA00023242"/>
    </source>
</evidence>
<feature type="region of interest" description="Disordered" evidence="5">
    <location>
        <begin position="643"/>
        <end position="670"/>
    </location>
</feature>
<dbReference type="InterPro" id="IPR013783">
    <property type="entry name" value="Ig-like_fold"/>
</dbReference>
<feature type="compositionally biased region" description="Polar residues" evidence="5">
    <location>
        <begin position="821"/>
        <end position="838"/>
    </location>
</feature>
<evidence type="ECO:0000256" key="5">
    <source>
        <dbReference type="SAM" id="MobiDB-lite"/>
    </source>
</evidence>
<comment type="subcellular location">
    <subcellularLocation>
        <location evidence="1">Nucleus</location>
    </subcellularLocation>
</comment>
<feature type="region of interest" description="Disordered" evidence="5">
    <location>
        <begin position="586"/>
        <end position="629"/>
    </location>
</feature>
<keyword evidence="2" id="KW-0880">Kelch repeat</keyword>
<dbReference type="EMBL" id="JBICBT010000766">
    <property type="protein sequence ID" value="KAL3101721.1"/>
    <property type="molecule type" value="Genomic_DNA"/>
</dbReference>
<dbReference type="InterPro" id="IPR015915">
    <property type="entry name" value="Kelch-typ_b-propeller"/>
</dbReference>
<dbReference type="SUPFAM" id="SSF117281">
    <property type="entry name" value="Kelch motif"/>
    <property type="match status" value="1"/>
</dbReference>
<feature type="compositionally biased region" description="Low complexity" evidence="5">
    <location>
        <begin position="1512"/>
        <end position="1535"/>
    </location>
</feature>
<feature type="region of interest" description="Disordered" evidence="5">
    <location>
        <begin position="749"/>
        <end position="768"/>
    </location>
</feature>
<dbReference type="Pfam" id="PF13854">
    <property type="entry name" value="Kelch_HCF"/>
    <property type="match status" value="1"/>
</dbReference>
<dbReference type="Gene3D" id="2.60.40.10">
    <property type="entry name" value="Immunoglobulins"/>
    <property type="match status" value="2"/>
</dbReference>
<dbReference type="InterPro" id="IPR003961">
    <property type="entry name" value="FN3_dom"/>
</dbReference>
<comment type="caution">
    <text evidence="7">The sequence shown here is derived from an EMBL/GenBank/DDBJ whole genome shotgun (WGS) entry which is preliminary data.</text>
</comment>
<protein>
    <recommendedName>
        <fullName evidence="6">Fibronectin type-III domain-containing protein</fullName>
    </recommendedName>
</protein>
<accession>A0ABD2KFP3</accession>
<feature type="compositionally biased region" description="Low complexity" evidence="5">
    <location>
        <begin position="1542"/>
        <end position="1555"/>
    </location>
</feature>
<feature type="domain" description="Fibronectin type-III" evidence="6">
    <location>
        <begin position="1368"/>
        <end position="1466"/>
    </location>
</feature>
<keyword evidence="4" id="KW-0539">Nucleus</keyword>
<feature type="compositionally biased region" description="Low complexity" evidence="5">
    <location>
        <begin position="891"/>
        <end position="900"/>
    </location>
</feature>
<feature type="region of interest" description="Disordered" evidence="5">
    <location>
        <begin position="552"/>
        <end position="571"/>
    </location>
</feature>
<feature type="compositionally biased region" description="Gly residues" evidence="5">
    <location>
        <begin position="901"/>
        <end position="911"/>
    </location>
</feature>
<dbReference type="SUPFAM" id="SSF49265">
    <property type="entry name" value="Fibronectin type III"/>
    <property type="match status" value="1"/>
</dbReference>
<keyword evidence="8" id="KW-1185">Reference proteome</keyword>
<dbReference type="InterPro" id="IPR043536">
    <property type="entry name" value="HCF1/2"/>
</dbReference>
<reference evidence="7 8" key="1">
    <citation type="submission" date="2024-10" db="EMBL/GenBank/DDBJ databases">
        <authorList>
            <person name="Kim D."/>
        </authorList>
    </citation>
    <scope>NUCLEOTIDE SEQUENCE [LARGE SCALE GENOMIC DNA]</scope>
    <source>
        <strain evidence="7">BH-2024</strain>
    </source>
</reference>
<dbReference type="Gene3D" id="6.10.250.2590">
    <property type="match status" value="1"/>
</dbReference>
<evidence type="ECO:0000256" key="3">
    <source>
        <dbReference type="ARBA" id="ARBA00022737"/>
    </source>
</evidence>
<feature type="compositionally biased region" description="Low complexity" evidence="5">
    <location>
        <begin position="1144"/>
        <end position="1153"/>
    </location>
</feature>
<feature type="region of interest" description="Disordered" evidence="5">
    <location>
        <begin position="450"/>
        <end position="511"/>
    </location>
</feature>
<feature type="compositionally biased region" description="Low complexity" evidence="5">
    <location>
        <begin position="1106"/>
        <end position="1116"/>
    </location>
</feature>
<dbReference type="Proteomes" id="UP001620626">
    <property type="component" value="Unassembled WGS sequence"/>
</dbReference>
<dbReference type="CDD" id="cd00063">
    <property type="entry name" value="FN3"/>
    <property type="match status" value="1"/>
</dbReference>
<feature type="compositionally biased region" description="Low complexity" evidence="5">
    <location>
        <begin position="1056"/>
        <end position="1078"/>
    </location>
</feature>
<organism evidence="7 8">
    <name type="scientific">Heterodera trifolii</name>
    <dbReference type="NCBI Taxonomy" id="157864"/>
    <lineage>
        <taxon>Eukaryota</taxon>
        <taxon>Metazoa</taxon>
        <taxon>Ecdysozoa</taxon>
        <taxon>Nematoda</taxon>
        <taxon>Chromadorea</taxon>
        <taxon>Rhabditida</taxon>
        <taxon>Tylenchina</taxon>
        <taxon>Tylenchomorpha</taxon>
        <taxon>Tylenchoidea</taxon>
        <taxon>Heteroderidae</taxon>
        <taxon>Heteroderinae</taxon>
        <taxon>Heterodera</taxon>
    </lineage>
</organism>
<keyword evidence="3" id="KW-0677">Repeat</keyword>
<evidence type="ECO:0000313" key="8">
    <source>
        <dbReference type="Proteomes" id="UP001620626"/>
    </source>
</evidence>
<evidence type="ECO:0000259" key="6">
    <source>
        <dbReference type="PROSITE" id="PS50853"/>
    </source>
</evidence>
<feature type="compositionally biased region" description="Acidic residues" evidence="5">
    <location>
        <begin position="872"/>
        <end position="886"/>
    </location>
</feature>
<feature type="compositionally biased region" description="Polar residues" evidence="5">
    <location>
        <begin position="1609"/>
        <end position="1623"/>
    </location>
</feature>
<feature type="region of interest" description="Disordered" evidence="5">
    <location>
        <begin position="1138"/>
        <end position="1167"/>
    </location>
</feature>
<dbReference type="GO" id="GO:0005634">
    <property type="term" value="C:nucleus"/>
    <property type="evidence" value="ECO:0007669"/>
    <property type="project" value="UniProtKB-SubCell"/>
</dbReference>
<feature type="compositionally biased region" description="Low complexity" evidence="5">
    <location>
        <begin position="599"/>
        <end position="613"/>
    </location>
</feature>
<evidence type="ECO:0000313" key="7">
    <source>
        <dbReference type="EMBL" id="KAL3101721.1"/>
    </source>
</evidence>
<dbReference type="PANTHER" id="PTHR46003:SF1">
    <property type="entry name" value="HOST CELL FACTOR"/>
    <property type="match status" value="1"/>
</dbReference>
<dbReference type="InterPro" id="IPR036116">
    <property type="entry name" value="FN3_sf"/>
</dbReference>
<evidence type="ECO:0000256" key="2">
    <source>
        <dbReference type="ARBA" id="ARBA00022441"/>
    </source>
</evidence>
<sequence>MLLDSVCTSLESNNNNNNNSYAKHHRFMPKWCKVDDLGKPTPPPRHGHRAVTIKGLMLVFGGGNEGIVNELHVYDSSTNTWCVPDLRGHRPPGFAAYGMVTNQSKVFIFGGMIEYGRYSNDLYELQINRWEWRKLNIQILEGLSEPPCPRLGHTFTMGNNNIAYVFGGLANISENRRENMPKYLNDLYAIDLSTAPNGLSWHCPKTNCQPPPPRESHTAVHFTTNTGNEQLIIYGGMNGQRLGDVWILDLESMNWSNPLPQGFGPLPRSLHTANLIENRMFIFGGWVPIDPDDKLERPNQGWKCTNTLAVLNLSTLRWELSLGPPTFDTTITTYSIDSCWPTARAGHCSAVINKRIYIWSGRDGYKKLQNSQVCCKDMFYLETEPPAVPSSIQLVKASVNSLEISWSPSTTADRYVLQIQRAEHQSDPEKVGRRSAGGVRVAQRQQHFANVGAGGGGGTPLSSSSHSQQQRAVLTGGGGGSSNSASSSPVRAFRPTTMSNTVTGSSSPFHHRRYYQQPHHHQQQQLHLSTASASVGSSPVLLSARPLRIKPSAGAASSCPRPSSVVVQQQPQQQLRIVQQHMNRNDIASTGGNVGGGTTDATVVTASSSPVSSLHHHHHPHQQQQQHQLNMTTPRTIVVHKTSSSLVPSSDAEGGGGGGVADSATSTTIPPLAAGPKRFYVHTSAPPHQQQHVVAAVAGAQQPPVMVRRQLPNCPPREQRQAMATSNTFDILAPPAKMVKHMEFVPTGSGIISPTEPPLSSTTTTKTTTYSVPAERVVTDQTMPHNILETFLNEAENFVDEHQQQYTQQHQHHAQPPFNVDNANENIDSQSVEQQQQIDGTTSDGGSGGGNPLAVETKTAAAATHQHHDQIGDDDDDEGGGDDYDEKEINNEQQQQQQIETGGGEEGGQEGGKNIAIANNDEDDDDAKSKWTTTSDAEALGMTMTKSEDNNNMFSTRATTNNANDNTTDKSDVEKTTDDNSVVVGDEYAQLGVEKMRAIDPDSEKDAAALKEEAAERHNAAQLLQPLERDYEQQQHHQQQQQQQEDDQLLLDVSAVVDEPLPEEQQQPNQQQQQHVVGGVAGGGEQSQQHFATEEEEEQPVGSDEQPQPQQVVQQQQYAFRHYQQQPQFQHVPADMVASGGGRATAATQQHQQHPMDAEKEEMEEEQDELGNSIRIGTRIVSIAEQQHVQQLLPMSVVESSSSSTHERRQQQQQDITAAQPEHHQHPIPIGQRRSASSSASDFVAQHLSPFDSGNKWFHVVDLPSSEQRFVITEYSVPCYDRGGGDGSGSATTTTESVRRKRRAIEYASQLPDEQQQQQQEQQQKTAATEQIALEPGTLYRIRVRAVNSVGCSAWSQPVSFKTCVPGFPGSPTSIKITKCPEGVYISWDPPLSPNGQIEEYSVFLLMRSPQHQQQHASMIRSQQQQQQSVAVSSFTRVYMGSAPNCVISHSVLGMAHVDTASTPKPAIIFRISARNEKGYGSATQVRWLQESPRVLPLAVMPPGTLQPMPHGTLLTTSTTGPSLPSSLPSSGDTTAQLMMPQQQQQQLYHHQQQQQHHHVLSLPSSASAGGRAVHQHQHRRSAASPAAVVYQQPQQQQHQQHYHHNQQRSTASNMMMSSSGPANMNISVREFLSNTNNAASRGGDR</sequence>
<proteinExistence type="predicted"/>
<feature type="compositionally biased region" description="Basic and acidic residues" evidence="5">
    <location>
        <begin position="967"/>
        <end position="978"/>
    </location>
</feature>
<feature type="region of interest" description="Disordered" evidence="5">
    <location>
        <begin position="1196"/>
        <end position="1241"/>
    </location>
</feature>
<feature type="region of interest" description="Disordered" evidence="5">
    <location>
        <begin position="1508"/>
        <end position="1623"/>
    </location>
</feature>
<dbReference type="PANTHER" id="PTHR46003">
    <property type="entry name" value="HOST CELL FACTOR"/>
    <property type="match status" value="1"/>
</dbReference>
<dbReference type="PROSITE" id="PS50853">
    <property type="entry name" value="FN3"/>
    <property type="match status" value="2"/>
</dbReference>
<gene>
    <name evidence="7" type="ORF">niasHT_020606</name>
</gene>
<dbReference type="InterPro" id="IPR059124">
    <property type="entry name" value="Kelch_HCF"/>
</dbReference>
<feature type="compositionally biased region" description="Polar residues" evidence="5">
    <location>
        <begin position="496"/>
        <end position="508"/>
    </location>
</feature>
<feature type="compositionally biased region" description="Low complexity" evidence="5">
    <location>
        <begin position="1314"/>
        <end position="1324"/>
    </location>
</feature>
<feature type="domain" description="Fibronectin type-III" evidence="6">
    <location>
        <begin position="1263"/>
        <end position="1366"/>
    </location>
</feature>
<evidence type="ECO:0000256" key="1">
    <source>
        <dbReference type="ARBA" id="ARBA00004123"/>
    </source>
</evidence>
<name>A0ABD2KFP3_9BILA</name>
<dbReference type="Gene3D" id="2.120.10.80">
    <property type="entry name" value="Kelch-type beta propeller"/>
    <property type="match status" value="2"/>
</dbReference>
<feature type="region of interest" description="Disordered" evidence="5">
    <location>
        <begin position="1308"/>
        <end position="1328"/>
    </location>
</feature>
<feature type="compositionally biased region" description="Basic and acidic residues" evidence="5">
    <location>
        <begin position="994"/>
        <end position="1019"/>
    </location>
</feature>